<keyword evidence="8" id="KW-0175">Coiled coil</keyword>
<evidence type="ECO:0000256" key="3">
    <source>
        <dbReference type="ARBA" id="ARBA00022670"/>
    </source>
</evidence>
<dbReference type="PROSITE" id="PS50235">
    <property type="entry name" value="USP_3"/>
    <property type="match status" value="1"/>
</dbReference>
<dbReference type="InterPro" id="IPR028889">
    <property type="entry name" value="USP"/>
</dbReference>
<reference evidence="12" key="1">
    <citation type="submission" date="2022-07" db="EMBL/GenBank/DDBJ databases">
        <title>Phylogenomic reconstructions and comparative analyses of Kickxellomycotina fungi.</title>
        <authorList>
            <person name="Reynolds N.K."/>
            <person name="Stajich J.E."/>
            <person name="Barry K."/>
            <person name="Grigoriev I.V."/>
            <person name="Crous P."/>
            <person name="Smith M.E."/>
        </authorList>
    </citation>
    <scope>NUCLEOTIDE SEQUENCE</scope>
    <source>
        <strain evidence="12">NBRC 105413</strain>
    </source>
</reference>
<dbReference type="PANTHER" id="PTHR24006">
    <property type="entry name" value="UBIQUITIN CARBOXYL-TERMINAL HYDROLASE"/>
    <property type="match status" value="1"/>
</dbReference>
<dbReference type="InterPro" id="IPR018200">
    <property type="entry name" value="USP_CS"/>
</dbReference>
<evidence type="ECO:0000313" key="12">
    <source>
        <dbReference type="EMBL" id="KAJ1644737.1"/>
    </source>
</evidence>
<keyword evidence="10" id="KW-0472">Membrane</keyword>
<organism evidence="12 13">
    <name type="scientific">Coemansia asiatica</name>
    <dbReference type="NCBI Taxonomy" id="1052880"/>
    <lineage>
        <taxon>Eukaryota</taxon>
        <taxon>Fungi</taxon>
        <taxon>Fungi incertae sedis</taxon>
        <taxon>Zoopagomycota</taxon>
        <taxon>Kickxellomycotina</taxon>
        <taxon>Kickxellomycetes</taxon>
        <taxon>Kickxellales</taxon>
        <taxon>Kickxellaceae</taxon>
        <taxon>Coemansia</taxon>
    </lineage>
</organism>
<keyword evidence="13" id="KW-1185">Reference proteome</keyword>
<comment type="caution">
    <text evidence="12">The sequence shown here is derived from an EMBL/GenBank/DDBJ whole genome shotgun (WGS) entry which is preliminary data.</text>
</comment>
<feature type="domain" description="USP" evidence="11">
    <location>
        <begin position="84"/>
        <end position="547"/>
    </location>
</feature>
<keyword evidence="3 7" id="KW-0645">Protease</keyword>
<dbReference type="Proteomes" id="UP001145021">
    <property type="component" value="Unassembled WGS sequence"/>
</dbReference>
<dbReference type="AlphaFoldDB" id="A0A9W7XJF6"/>
<evidence type="ECO:0000256" key="2">
    <source>
        <dbReference type="ARBA" id="ARBA00009085"/>
    </source>
</evidence>
<comment type="similarity">
    <text evidence="2 7">Belongs to the peptidase C19 family.</text>
</comment>
<dbReference type="GO" id="GO:0006508">
    <property type="term" value="P:proteolysis"/>
    <property type="evidence" value="ECO:0007669"/>
    <property type="project" value="UniProtKB-KW"/>
</dbReference>
<keyword evidence="4 7" id="KW-0833">Ubl conjugation pathway</keyword>
<sequence>MLSNVGGYPAALVGGGGGGGARSNLLIAASVSVASLLALGLVAVSLGGSDESNTKDKGKGKGKGNKANSKSKRGKGRKQRIFMRGLYNLGNTCFLNSTLQALSSLETFNKYVSNCAESIQENTRLNGENISIDGAIILQLKEVLEQLKPQKTNVSAYSPSALINCLSKRGRWLLTRNEQDAQELFQLVSSILQTMRREVSASLFNSQFLTQNAPLENSIISTTSSSTTTVSSTQPYNPLQGMAASRIACVKCGYTAAIRHFTFDNLSLSVPRKQATTIEECLSVYTVIDKLTDFKCRYCAVETTLDRTKRELVQLTADLEAAQGSQKRIRKLRAAIEKLSEQQKTLENALATNPEAGLEGISMADPPPGMSTKQTMIARTPKILVLHLSRSIFLSSGDVIKNSSRVQVQPLLDISPFTTNGHINTSASKPISAPAYSASLFNDSALDAARLNNCLYRLNAIVIHVGGHDSGHYSAYRRVPCSVESEQIDSDSTATTRATAEDFSEKQKYLADEESRWFMISDIRSIEVSLQTVMNSGDSYLLFYERI</sequence>
<proteinExistence type="inferred from homology"/>
<evidence type="ECO:0000256" key="8">
    <source>
        <dbReference type="SAM" id="Coils"/>
    </source>
</evidence>
<dbReference type="GO" id="GO:0004843">
    <property type="term" value="F:cysteine-type deubiquitinase activity"/>
    <property type="evidence" value="ECO:0007669"/>
    <property type="project" value="UniProtKB-UniRule"/>
</dbReference>
<dbReference type="InterPro" id="IPR050164">
    <property type="entry name" value="Peptidase_C19"/>
</dbReference>
<feature type="compositionally biased region" description="Basic residues" evidence="9">
    <location>
        <begin position="60"/>
        <end position="77"/>
    </location>
</feature>
<dbReference type="PROSITE" id="PS00972">
    <property type="entry name" value="USP_1"/>
    <property type="match status" value="1"/>
</dbReference>
<dbReference type="SUPFAM" id="SSF54001">
    <property type="entry name" value="Cysteine proteinases"/>
    <property type="match status" value="1"/>
</dbReference>
<protein>
    <recommendedName>
        <fullName evidence="7">Ubiquitin carboxyl-terminal hydrolase</fullName>
        <ecNumber evidence="7">3.4.19.12</ecNumber>
    </recommendedName>
</protein>
<evidence type="ECO:0000256" key="10">
    <source>
        <dbReference type="SAM" id="Phobius"/>
    </source>
</evidence>
<keyword evidence="5 7" id="KW-0378">Hydrolase</keyword>
<feature type="region of interest" description="Disordered" evidence="9">
    <location>
        <begin position="51"/>
        <end position="77"/>
    </location>
</feature>
<feature type="coiled-coil region" evidence="8">
    <location>
        <begin position="305"/>
        <end position="352"/>
    </location>
</feature>
<evidence type="ECO:0000256" key="9">
    <source>
        <dbReference type="SAM" id="MobiDB-lite"/>
    </source>
</evidence>
<feature type="transmembrane region" description="Helical" evidence="10">
    <location>
        <begin position="25"/>
        <end position="47"/>
    </location>
</feature>
<evidence type="ECO:0000256" key="4">
    <source>
        <dbReference type="ARBA" id="ARBA00022786"/>
    </source>
</evidence>
<name>A0A9W7XJF6_9FUNG</name>
<dbReference type="InterPro" id="IPR001394">
    <property type="entry name" value="Peptidase_C19_UCH"/>
</dbReference>
<dbReference type="GO" id="GO:0005634">
    <property type="term" value="C:nucleus"/>
    <property type="evidence" value="ECO:0007669"/>
    <property type="project" value="TreeGrafter"/>
</dbReference>
<evidence type="ECO:0000313" key="13">
    <source>
        <dbReference type="Proteomes" id="UP001145021"/>
    </source>
</evidence>
<evidence type="ECO:0000256" key="6">
    <source>
        <dbReference type="ARBA" id="ARBA00022807"/>
    </source>
</evidence>
<evidence type="ECO:0000256" key="1">
    <source>
        <dbReference type="ARBA" id="ARBA00000707"/>
    </source>
</evidence>
<dbReference type="PANTHER" id="PTHR24006:SF888">
    <property type="entry name" value="UBIQUITIN CARBOXYL-TERMINAL HYDROLASE 30"/>
    <property type="match status" value="1"/>
</dbReference>
<comment type="catalytic activity">
    <reaction evidence="1 7">
        <text>Thiol-dependent hydrolysis of ester, thioester, amide, peptide and isopeptide bonds formed by the C-terminal Gly of ubiquitin (a 76-residue protein attached to proteins as an intracellular targeting signal).</text>
        <dbReference type="EC" id="3.4.19.12"/>
    </reaction>
</comment>
<evidence type="ECO:0000256" key="7">
    <source>
        <dbReference type="RuleBase" id="RU366025"/>
    </source>
</evidence>
<dbReference type="GO" id="GO:0005829">
    <property type="term" value="C:cytosol"/>
    <property type="evidence" value="ECO:0007669"/>
    <property type="project" value="TreeGrafter"/>
</dbReference>
<dbReference type="EC" id="3.4.19.12" evidence="7"/>
<dbReference type="CDD" id="cd02662">
    <property type="entry name" value="Peptidase_C19F"/>
    <property type="match status" value="1"/>
</dbReference>
<keyword evidence="10" id="KW-0812">Transmembrane</keyword>
<gene>
    <name evidence="12" type="primary">UBP1_2</name>
    <name evidence="12" type="ORF">LPJ64_003616</name>
</gene>
<keyword evidence="10" id="KW-1133">Transmembrane helix</keyword>
<dbReference type="GO" id="GO:0016579">
    <property type="term" value="P:protein deubiquitination"/>
    <property type="evidence" value="ECO:0007669"/>
    <property type="project" value="InterPro"/>
</dbReference>
<evidence type="ECO:0000256" key="5">
    <source>
        <dbReference type="ARBA" id="ARBA00022801"/>
    </source>
</evidence>
<dbReference type="Pfam" id="PF00443">
    <property type="entry name" value="UCH"/>
    <property type="match status" value="1"/>
</dbReference>
<dbReference type="PROSITE" id="PS00973">
    <property type="entry name" value="USP_2"/>
    <property type="match status" value="1"/>
</dbReference>
<dbReference type="Gene3D" id="3.90.70.10">
    <property type="entry name" value="Cysteine proteinases"/>
    <property type="match status" value="1"/>
</dbReference>
<keyword evidence="6 7" id="KW-0788">Thiol protease</keyword>
<evidence type="ECO:0000259" key="11">
    <source>
        <dbReference type="PROSITE" id="PS50235"/>
    </source>
</evidence>
<accession>A0A9W7XJF6</accession>
<dbReference type="InterPro" id="IPR038765">
    <property type="entry name" value="Papain-like_cys_pep_sf"/>
</dbReference>
<dbReference type="EMBL" id="JANBOH010000146">
    <property type="protein sequence ID" value="KAJ1644737.1"/>
    <property type="molecule type" value="Genomic_DNA"/>
</dbReference>